<keyword evidence="5" id="KW-0812">Transmembrane</keyword>
<keyword evidence="3" id="KW-0456">Lyase</keyword>
<dbReference type="CDD" id="cd20298">
    <property type="entry name" value="cupin_UAH"/>
    <property type="match status" value="1"/>
</dbReference>
<dbReference type="GO" id="GO:0050385">
    <property type="term" value="F:ureidoglycolate lyase activity"/>
    <property type="evidence" value="ECO:0007669"/>
    <property type="project" value="UniProtKB-EC"/>
</dbReference>
<dbReference type="AlphaFoldDB" id="A0A849I7S1"/>
<proteinExistence type="predicted"/>
<dbReference type="InterPro" id="IPR024060">
    <property type="entry name" value="Ureidoglycolate_lyase_dom_sf"/>
</dbReference>
<dbReference type="PANTHER" id="PTHR21221">
    <property type="entry name" value="UREIDOGLYCOLATE HYDROLASE"/>
    <property type="match status" value="1"/>
</dbReference>
<dbReference type="RefSeq" id="WP_171217569.1">
    <property type="nucleotide sequence ID" value="NZ_JABEPP010000002.1"/>
</dbReference>
<comment type="caution">
    <text evidence="6">The sequence shown here is derived from an EMBL/GenBank/DDBJ whole genome shotgun (WGS) entry which is preliminary data.</text>
</comment>
<comment type="catalytic activity">
    <reaction evidence="4">
        <text>(S)-ureidoglycolate = urea + glyoxylate</text>
        <dbReference type="Rhea" id="RHEA:11304"/>
        <dbReference type="ChEBI" id="CHEBI:16199"/>
        <dbReference type="ChEBI" id="CHEBI:36655"/>
        <dbReference type="ChEBI" id="CHEBI:57296"/>
        <dbReference type="EC" id="4.3.2.3"/>
    </reaction>
</comment>
<organism evidence="6 7">
    <name type="scientific">Enterovirga aerilata</name>
    <dbReference type="NCBI Taxonomy" id="2730920"/>
    <lineage>
        <taxon>Bacteria</taxon>
        <taxon>Pseudomonadati</taxon>
        <taxon>Pseudomonadota</taxon>
        <taxon>Alphaproteobacteria</taxon>
        <taxon>Hyphomicrobiales</taxon>
        <taxon>Methylobacteriaceae</taxon>
        <taxon>Enterovirga</taxon>
    </lineage>
</organism>
<keyword evidence="6" id="KW-0378">Hydrolase</keyword>
<keyword evidence="7" id="KW-1185">Reference proteome</keyword>
<dbReference type="PANTHER" id="PTHR21221:SF1">
    <property type="entry name" value="UREIDOGLYCOLATE LYASE"/>
    <property type="match status" value="1"/>
</dbReference>
<evidence type="ECO:0000256" key="4">
    <source>
        <dbReference type="ARBA" id="ARBA00047684"/>
    </source>
</evidence>
<evidence type="ECO:0000256" key="2">
    <source>
        <dbReference type="ARBA" id="ARBA00022631"/>
    </source>
</evidence>
<evidence type="ECO:0000313" key="6">
    <source>
        <dbReference type="EMBL" id="NNM72067.1"/>
    </source>
</evidence>
<dbReference type="Proteomes" id="UP000564885">
    <property type="component" value="Unassembled WGS sequence"/>
</dbReference>
<evidence type="ECO:0000256" key="5">
    <source>
        <dbReference type="SAM" id="Phobius"/>
    </source>
</evidence>
<dbReference type="GO" id="GO:0000256">
    <property type="term" value="P:allantoin catabolic process"/>
    <property type="evidence" value="ECO:0007669"/>
    <property type="project" value="InterPro"/>
</dbReference>
<dbReference type="GO" id="GO:0006144">
    <property type="term" value="P:purine nucleobase metabolic process"/>
    <property type="evidence" value="ECO:0007669"/>
    <property type="project" value="UniProtKB-KW"/>
</dbReference>
<feature type="transmembrane region" description="Helical" evidence="5">
    <location>
        <begin position="78"/>
        <end position="96"/>
    </location>
</feature>
<dbReference type="Pfam" id="PF04115">
    <property type="entry name" value="Ureidogly_lyase"/>
    <property type="match status" value="1"/>
</dbReference>
<keyword evidence="5" id="KW-0472">Membrane</keyword>
<evidence type="ECO:0000256" key="3">
    <source>
        <dbReference type="ARBA" id="ARBA00023239"/>
    </source>
</evidence>
<sequence>MRLRAEALTGEAFAPFGRVLDGRAARPTLVNQGRAVRTDLAHLPAAGLRFTLARYDVAPSSLPLDIVLMERHPQSEQAFFALAGGTALVVAAGTAADGSPDLSSARAFIARPETPFLYAAGTWHAPLFALGGGGAFLMGMRESGTPADCETFELTTTLRVEP</sequence>
<dbReference type="PIRSF" id="PIRSF017306">
    <property type="entry name" value="Ureidogly_hydro"/>
    <property type="match status" value="1"/>
</dbReference>
<protein>
    <submittedName>
        <fullName evidence="6">Ureidoglycolate hydrolase</fullName>
    </submittedName>
</protein>
<dbReference type="InterPro" id="IPR011051">
    <property type="entry name" value="RmlC_Cupin_sf"/>
</dbReference>
<dbReference type="GO" id="GO:0004848">
    <property type="term" value="F:ureidoglycolate hydrolase activity"/>
    <property type="evidence" value="ECO:0007669"/>
    <property type="project" value="InterPro"/>
</dbReference>
<name>A0A849I7S1_9HYPH</name>
<evidence type="ECO:0000313" key="7">
    <source>
        <dbReference type="Proteomes" id="UP000564885"/>
    </source>
</evidence>
<evidence type="ECO:0000256" key="1">
    <source>
        <dbReference type="ARBA" id="ARBA00011738"/>
    </source>
</evidence>
<dbReference type="InterPro" id="IPR007247">
    <property type="entry name" value="Ureidogly_lyase"/>
</dbReference>
<comment type="subunit">
    <text evidence="1">Homodimer.</text>
</comment>
<dbReference type="Gene3D" id="2.60.120.480">
    <property type="entry name" value="Ureidoglycolate hydrolase"/>
    <property type="match status" value="1"/>
</dbReference>
<keyword evidence="2" id="KW-0659">Purine metabolism</keyword>
<feature type="transmembrane region" description="Helical" evidence="5">
    <location>
        <begin position="116"/>
        <end position="137"/>
    </location>
</feature>
<reference evidence="6 7" key="1">
    <citation type="submission" date="2020-04" db="EMBL/GenBank/DDBJ databases">
        <title>Enterovirga sp. isolate from soil.</title>
        <authorList>
            <person name="Chea S."/>
            <person name="Kim D.-U."/>
        </authorList>
    </citation>
    <scope>NUCLEOTIDE SEQUENCE [LARGE SCALE GENOMIC DNA]</scope>
    <source>
        <strain evidence="6 7">DB1703</strain>
    </source>
</reference>
<accession>A0A849I7S1</accession>
<gene>
    <name evidence="6" type="ORF">HJG44_06620</name>
</gene>
<dbReference type="SUPFAM" id="SSF51182">
    <property type="entry name" value="RmlC-like cupins"/>
    <property type="match status" value="1"/>
</dbReference>
<keyword evidence="5" id="KW-1133">Transmembrane helix</keyword>
<dbReference type="InterPro" id="IPR047233">
    <property type="entry name" value="UAH_cupin"/>
</dbReference>
<dbReference type="EMBL" id="JABEPP010000002">
    <property type="protein sequence ID" value="NNM72067.1"/>
    <property type="molecule type" value="Genomic_DNA"/>
</dbReference>